<dbReference type="InterPro" id="IPR002347">
    <property type="entry name" value="SDR_fam"/>
</dbReference>
<dbReference type="PANTHER" id="PTHR33112">
    <property type="entry name" value="DOMAIN PROTEIN, PUTATIVE-RELATED"/>
    <property type="match status" value="1"/>
</dbReference>
<dbReference type="FunFam" id="3.40.50.720:FF:000084">
    <property type="entry name" value="Short-chain dehydrogenase reductase"/>
    <property type="match status" value="1"/>
</dbReference>
<reference evidence="3" key="1">
    <citation type="submission" date="2022-10" db="EMBL/GenBank/DDBJ databases">
        <title>Culturing micro-colonial fungi from biological soil crusts in the Mojave desert and describing Neophaeococcomyces mojavensis, and introducing the new genera and species Taxawa tesnikishii.</title>
        <authorList>
            <person name="Kurbessoian T."/>
            <person name="Stajich J.E."/>
        </authorList>
    </citation>
    <scope>NUCLEOTIDE SEQUENCE</scope>
    <source>
        <strain evidence="3">TK_41</strain>
    </source>
</reference>
<accession>A0AA39CQI0</accession>
<evidence type="ECO:0000256" key="1">
    <source>
        <dbReference type="ARBA" id="ARBA00022857"/>
    </source>
</evidence>
<name>A0AA39CQI0_9EURO</name>
<dbReference type="EMBL" id="JAPDRK010000001">
    <property type="protein sequence ID" value="KAJ9616902.1"/>
    <property type="molecule type" value="Genomic_DNA"/>
</dbReference>
<dbReference type="InterPro" id="IPR036291">
    <property type="entry name" value="NAD(P)-bd_dom_sf"/>
</dbReference>
<gene>
    <name evidence="3" type="ORF">H2200_000622</name>
</gene>
<dbReference type="InterPro" id="IPR010730">
    <property type="entry name" value="HET"/>
</dbReference>
<organism evidence="3 4">
    <name type="scientific">Cladophialophora chaetospira</name>
    <dbReference type="NCBI Taxonomy" id="386627"/>
    <lineage>
        <taxon>Eukaryota</taxon>
        <taxon>Fungi</taxon>
        <taxon>Dikarya</taxon>
        <taxon>Ascomycota</taxon>
        <taxon>Pezizomycotina</taxon>
        <taxon>Eurotiomycetes</taxon>
        <taxon>Chaetothyriomycetidae</taxon>
        <taxon>Chaetothyriales</taxon>
        <taxon>Herpotrichiellaceae</taxon>
        <taxon>Cladophialophora</taxon>
    </lineage>
</organism>
<dbReference type="SUPFAM" id="SSF51735">
    <property type="entry name" value="NAD(P)-binding Rossmann-fold domains"/>
    <property type="match status" value="1"/>
</dbReference>
<dbReference type="Gene3D" id="3.40.50.720">
    <property type="entry name" value="NAD(P)-binding Rossmann-like Domain"/>
    <property type="match status" value="1"/>
</dbReference>
<comment type="caution">
    <text evidence="3">The sequence shown here is derived from an EMBL/GenBank/DDBJ whole genome shotgun (WGS) entry which is preliminary data.</text>
</comment>
<evidence type="ECO:0000313" key="3">
    <source>
        <dbReference type="EMBL" id="KAJ9616902.1"/>
    </source>
</evidence>
<protein>
    <recommendedName>
        <fullName evidence="2">Heterokaryon incompatibility domain-containing protein</fullName>
    </recommendedName>
</protein>
<dbReference type="PRINTS" id="PR00080">
    <property type="entry name" value="SDRFAMILY"/>
</dbReference>
<dbReference type="PANTHER" id="PTHR33112:SF16">
    <property type="entry name" value="HETEROKARYON INCOMPATIBILITY DOMAIN-CONTAINING PROTEIN"/>
    <property type="match status" value="1"/>
</dbReference>
<dbReference type="AlphaFoldDB" id="A0AA39CQI0"/>
<proteinExistence type="predicted"/>
<keyword evidence="1" id="KW-0521">NADP</keyword>
<dbReference type="Proteomes" id="UP001172673">
    <property type="component" value="Unassembled WGS sequence"/>
</dbReference>
<keyword evidence="4" id="KW-1185">Reference proteome</keyword>
<dbReference type="GO" id="GO:0016491">
    <property type="term" value="F:oxidoreductase activity"/>
    <property type="evidence" value="ECO:0007669"/>
    <property type="project" value="UniProtKB-ARBA"/>
</dbReference>
<dbReference type="CDD" id="cd05233">
    <property type="entry name" value="SDR_c"/>
    <property type="match status" value="1"/>
</dbReference>
<sequence length="908" mass="100445">MSGTPEKYARNALDRLDVLKSHLSDVKAPAGRLTKLSRSLQGKKAVVTGAASGMGKETAKVLADEGVQVAVLDLDEGRVKAVVDEINAVHTGRARGWVCDVADRSRIKQVCKEVIEAFGGLDILINNAGVSLGGGAFDEDASFETRWDKTLDINLTALVIFVRACVPALLKSDAARIVNIASTEHFVTGPGNASYSATKSAVTGLTRSLAVELGKYQNITVNTICPGPIITGMTARIPPELKESYAKRRVPMRRYADPEEVAQSDSLLPETLSVVKPGQYATIFVDEFELVTSAASGECSECKLLYDAISLKRKEWAKSAQISLSIILNVAIGRPLQIIWNKAGIFMIISRPCSGKRSQSLPAVIGQAPVVSEESSSESCLSLLSSWYMECKTSHALCQIQGTPLPTRVVDLGDGLAPTADVSLFESNGAQGEYMALSYCWGEKKFHPRLKTTRATLEAFKSTIPFSALPLTLQHAVMLTRRLGCRYLWIDCLCIIQDDEDDWILEASKMSDIYSNPVLTIVACRSDGCTGGIFGRQQYSTPVQISYMNTFVNVSDDFGRDHQPDLLLHRRRDLDPVHTRAWILQEGILSNRTVHFTSQELRWECNTSRLCECGQFSKTFPAIPDPEAWQYESYRIWRLDDFFPAPAPYDAYQLWAYIFTSYTSRVLAVDSDRLIALAGLARRFAQIMQARFGRVEKYLAGLWEGALPDDLLWYIEPQHLDTVPGRRRGRPTAWQPPSWSWVSMEAPASRGHYGDLQSCMEILSSSVEPAGADIYGQVKSGGKNYLRITAPFLDNIHLKLDASASGVWRFPSITYRGYDLRVAVLHLDDDLGQETDDYLCTNQSRFSVLVVGFSPGGDVHEVLILASIQGKHDSFGRIGMARLGPHLREPQEHRSMIEQAPRKTIVIL</sequence>
<evidence type="ECO:0000259" key="2">
    <source>
        <dbReference type="Pfam" id="PF06985"/>
    </source>
</evidence>
<dbReference type="Pfam" id="PF00106">
    <property type="entry name" value="adh_short"/>
    <property type="match status" value="1"/>
</dbReference>
<dbReference type="Pfam" id="PF06985">
    <property type="entry name" value="HET"/>
    <property type="match status" value="1"/>
</dbReference>
<dbReference type="PROSITE" id="PS00061">
    <property type="entry name" value="ADH_SHORT"/>
    <property type="match status" value="1"/>
</dbReference>
<feature type="domain" description="Heterokaryon incompatibility" evidence="2">
    <location>
        <begin position="434"/>
        <end position="586"/>
    </location>
</feature>
<dbReference type="PRINTS" id="PR00081">
    <property type="entry name" value="GDHRDH"/>
</dbReference>
<dbReference type="InterPro" id="IPR020904">
    <property type="entry name" value="Sc_DH/Rdtase_CS"/>
</dbReference>
<evidence type="ECO:0000313" key="4">
    <source>
        <dbReference type="Proteomes" id="UP001172673"/>
    </source>
</evidence>